<dbReference type="PANTHER" id="PTHR11908:SF132">
    <property type="entry name" value="ALDEHYDE OXIDASE 1-RELATED"/>
    <property type="match status" value="1"/>
</dbReference>
<dbReference type="InterPro" id="IPR037165">
    <property type="entry name" value="AldOxase/xan_DH_Mopterin-bd_sf"/>
</dbReference>
<proteinExistence type="predicted"/>
<keyword evidence="2 4" id="KW-0560">Oxidoreductase</keyword>
<dbReference type="SUPFAM" id="SSF54665">
    <property type="entry name" value="CO dehydrogenase molybdoprotein N-domain-like"/>
    <property type="match status" value="1"/>
</dbReference>
<keyword evidence="1" id="KW-0500">Molybdenum</keyword>
<evidence type="ECO:0000259" key="3">
    <source>
        <dbReference type="SMART" id="SM01008"/>
    </source>
</evidence>
<evidence type="ECO:0000256" key="1">
    <source>
        <dbReference type="ARBA" id="ARBA00022505"/>
    </source>
</evidence>
<accession>Q07RM4</accession>
<dbReference type="OrthoDB" id="9758509at2"/>
<dbReference type="SUPFAM" id="SSF56003">
    <property type="entry name" value="Molybdenum cofactor-binding domain"/>
    <property type="match status" value="1"/>
</dbReference>
<dbReference type="PANTHER" id="PTHR11908">
    <property type="entry name" value="XANTHINE DEHYDROGENASE"/>
    <property type="match status" value="1"/>
</dbReference>
<feature type="domain" description="Aldehyde oxidase/xanthine dehydrogenase a/b hammerhead" evidence="3">
    <location>
        <begin position="22"/>
        <end position="136"/>
    </location>
</feature>
<dbReference type="STRING" id="316055.RPE_1460"/>
<dbReference type="SMART" id="SM01008">
    <property type="entry name" value="Ald_Xan_dh_C"/>
    <property type="match status" value="1"/>
</dbReference>
<dbReference type="Gene3D" id="3.90.1170.50">
    <property type="entry name" value="Aldehyde oxidase/xanthine dehydrogenase, a/b hammerhead"/>
    <property type="match status" value="1"/>
</dbReference>
<reference evidence="4" key="1">
    <citation type="submission" date="2006-09" db="EMBL/GenBank/DDBJ databases">
        <title>Complete sequence of Rhodopseudomonas palustris BisA53.</title>
        <authorList>
            <consortium name="US DOE Joint Genome Institute"/>
            <person name="Copeland A."/>
            <person name="Lucas S."/>
            <person name="Lapidus A."/>
            <person name="Barry K."/>
            <person name="Detter J.C."/>
            <person name="Glavina del Rio T."/>
            <person name="Hammon N."/>
            <person name="Israni S."/>
            <person name="Dalin E."/>
            <person name="Tice H."/>
            <person name="Pitluck S."/>
            <person name="Chain P."/>
            <person name="Malfatti S."/>
            <person name="Shin M."/>
            <person name="Vergez L."/>
            <person name="Schmutz J."/>
            <person name="Larimer F."/>
            <person name="Land M."/>
            <person name="Hauser L."/>
            <person name="Pelletier D.A."/>
            <person name="Kyrpides N."/>
            <person name="Kim E."/>
            <person name="Harwood C.S."/>
            <person name="Oda Y."/>
            <person name="Richardson P."/>
        </authorList>
    </citation>
    <scope>NUCLEOTIDE SEQUENCE [LARGE SCALE GENOMIC DNA]</scope>
    <source>
        <strain evidence="4">BisA53</strain>
    </source>
</reference>
<dbReference type="InterPro" id="IPR036856">
    <property type="entry name" value="Ald_Oxase/Xan_DH_a/b_sf"/>
</dbReference>
<gene>
    <name evidence="4" type="ordered locus">RPE_1460</name>
</gene>
<dbReference type="InterPro" id="IPR000674">
    <property type="entry name" value="Ald_Oxase/Xan_DH_a/b"/>
</dbReference>
<dbReference type="InterPro" id="IPR016208">
    <property type="entry name" value="Ald_Oxase/xanthine_DH-like"/>
</dbReference>
<dbReference type="Gene3D" id="3.30.365.10">
    <property type="entry name" value="Aldehyde oxidase/xanthine dehydrogenase, molybdopterin binding domain"/>
    <property type="match status" value="4"/>
</dbReference>
<evidence type="ECO:0000313" key="4">
    <source>
        <dbReference type="EMBL" id="ABJ05410.1"/>
    </source>
</evidence>
<dbReference type="Pfam" id="PF20256">
    <property type="entry name" value="MoCoBD_2"/>
    <property type="match status" value="1"/>
</dbReference>
<dbReference type="AlphaFoldDB" id="Q07RM4"/>
<dbReference type="KEGG" id="rpe:RPE_1460"/>
<dbReference type="InterPro" id="IPR046867">
    <property type="entry name" value="AldOxase/xan_DH_MoCoBD2"/>
</dbReference>
<dbReference type="eggNOG" id="COG1529">
    <property type="taxonomic scope" value="Bacteria"/>
</dbReference>
<organism evidence="4">
    <name type="scientific">Rhodopseudomonas palustris (strain BisA53)</name>
    <dbReference type="NCBI Taxonomy" id="316055"/>
    <lineage>
        <taxon>Bacteria</taxon>
        <taxon>Pseudomonadati</taxon>
        <taxon>Pseudomonadota</taxon>
        <taxon>Alphaproteobacteria</taxon>
        <taxon>Hyphomicrobiales</taxon>
        <taxon>Nitrobacteraceae</taxon>
        <taxon>Rhodopseudomonas</taxon>
    </lineage>
</organism>
<dbReference type="EC" id="1.17.1.4" evidence="4"/>
<name>Q07RM4_RHOP5</name>
<evidence type="ECO:0000256" key="2">
    <source>
        <dbReference type="ARBA" id="ARBA00023002"/>
    </source>
</evidence>
<dbReference type="EMBL" id="CP000463">
    <property type="protein sequence ID" value="ABJ05410.1"/>
    <property type="molecule type" value="Genomic_DNA"/>
</dbReference>
<sequence length="767" mass="82025">MAPPKFGVGQKVLRKEDDALIRGKGRYTDDHAPASTVHALVLRSPHAHATFSIDASVARSLPGVLAVLTAEDVKHLGGLPCLFNLPNNPFTAPDYPILASGEVRHVGDAVAFVVAETQAGARDAIEAIAVEWRPLPSAIGSINAIKPGAPAVWPQFPGNVLFDVPIGDKAKVDAAFAKAHAVAEIRVVNPRIVTNYMETRAAVCEYDSKRDHFTLTVGSQGSHRLRDILCQTVLKIPTDKMRVICPDVGGGFGTKLFPYREYALLAVAAKKLRRAVKWAADRADHFVGDAQGRDNVTTARMALAEDGRFLAMDVDLVGDMGAYLSTFGPYIPFGGAGMLPGLYDIKTFHCRVRTVFTNTVPVDAYRGAGRPEAAYVIERLVDACARKLDMTPDAIRRKNFIAPRAMPYTTATGKVYDSGDFAAHLKRAMEIGGWKEFAKRAKTAKKQGKIRGIGLASYVEVCGTMGEETANVRLDPNGDVTILIGTQSSGQGHQTAYAQLIAEQFGIEPERVHIVQGDTDKIATGLGTGGSSSIPSGGVSVERATRRLGAQLREIAAEALEAGAGDLEISDGTIRIAGTDRAISFAELAQRQGVDPAKLAASEKFSSADGTYPNGTHLVEVEIDPDTGKIALINYVIVDDFGVSLNPLLLAGQVHGGTMQGIGQALMEQAVYDPSGQLVTGSFMDYALPRAADGAPITFETHNVPCKTNPLGVKGAGEAGAIGSCPALVNAIIDALWREYRIDHIDMPATAERVWMAIREHQRQHRL</sequence>
<dbReference type="HOGENOM" id="CLU_001681_2_0_5"/>
<dbReference type="GO" id="GO:0005506">
    <property type="term" value="F:iron ion binding"/>
    <property type="evidence" value="ECO:0007669"/>
    <property type="project" value="InterPro"/>
</dbReference>
<dbReference type="Pfam" id="PF01315">
    <property type="entry name" value="Ald_Xan_dh_C"/>
    <property type="match status" value="1"/>
</dbReference>
<dbReference type="InterPro" id="IPR008274">
    <property type="entry name" value="AldOxase/xan_DH_MoCoBD1"/>
</dbReference>
<protein>
    <submittedName>
        <fullName evidence="4">Xanthine dehydrogenase, molybdenum binding subunit apoprotein</fullName>
        <ecNumber evidence="4">1.17.1.4</ecNumber>
    </submittedName>
</protein>
<dbReference type="Pfam" id="PF02738">
    <property type="entry name" value="MoCoBD_1"/>
    <property type="match status" value="1"/>
</dbReference>
<dbReference type="GO" id="GO:0004854">
    <property type="term" value="F:xanthine dehydrogenase activity"/>
    <property type="evidence" value="ECO:0007669"/>
    <property type="project" value="UniProtKB-EC"/>
</dbReference>